<protein>
    <submittedName>
        <fullName evidence="1">Uncharacterized protein</fullName>
    </submittedName>
</protein>
<evidence type="ECO:0000313" key="2">
    <source>
        <dbReference type="Proteomes" id="UP000265520"/>
    </source>
</evidence>
<keyword evidence="2" id="KW-1185">Reference proteome</keyword>
<accession>A0A392VV24</accession>
<proteinExistence type="predicted"/>
<dbReference type="EMBL" id="LXQA011240461">
    <property type="protein sequence ID" value="MCI90290.1"/>
    <property type="molecule type" value="Genomic_DNA"/>
</dbReference>
<feature type="non-terminal residue" evidence="1">
    <location>
        <position position="1"/>
    </location>
</feature>
<dbReference type="Proteomes" id="UP000265520">
    <property type="component" value="Unassembled WGS sequence"/>
</dbReference>
<comment type="caution">
    <text evidence="1">The sequence shown here is derived from an EMBL/GenBank/DDBJ whole genome shotgun (WGS) entry which is preliminary data.</text>
</comment>
<sequence length="68" mass="7783">RLIYAIPEEPKESRQGFKFLCVGLDVQTSLSQLQELFPVPLSCSLRKILSQKLSLKILPRELLISSFH</sequence>
<reference evidence="1 2" key="1">
    <citation type="journal article" date="2018" name="Front. Plant Sci.">
        <title>Red Clover (Trifolium pratense) and Zigzag Clover (T. medium) - A Picture of Genomic Similarities and Differences.</title>
        <authorList>
            <person name="Dluhosova J."/>
            <person name="Istvanek J."/>
            <person name="Nedelnik J."/>
            <person name="Repkova J."/>
        </authorList>
    </citation>
    <scope>NUCLEOTIDE SEQUENCE [LARGE SCALE GENOMIC DNA]</scope>
    <source>
        <strain evidence="2">cv. 10/8</strain>
        <tissue evidence="1">Leaf</tissue>
    </source>
</reference>
<dbReference type="AlphaFoldDB" id="A0A392VV24"/>
<name>A0A392VV24_9FABA</name>
<evidence type="ECO:0000313" key="1">
    <source>
        <dbReference type="EMBL" id="MCI90290.1"/>
    </source>
</evidence>
<organism evidence="1 2">
    <name type="scientific">Trifolium medium</name>
    <dbReference type="NCBI Taxonomy" id="97028"/>
    <lineage>
        <taxon>Eukaryota</taxon>
        <taxon>Viridiplantae</taxon>
        <taxon>Streptophyta</taxon>
        <taxon>Embryophyta</taxon>
        <taxon>Tracheophyta</taxon>
        <taxon>Spermatophyta</taxon>
        <taxon>Magnoliopsida</taxon>
        <taxon>eudicotyledons</taxon>
        <taxon>Gunneridae</taxon>
        <taxon>Pentapetalae</taxon>
        <taxon>rosids</taxon>
        <taxon>fabids</taxon>
        <taxon>Fabales</taxon>
        <taxon>Fabaceae</taxon>
        <taxon>Papilionoideae</taxon>
        <taxon>50 kb inversion clade</taxon>
        <taxon>NPAAA clade</taxon>
        <taxon>Hologalegina</taxon>
        <taxon>IRL clade</taxon>
        <taxon>Trifolieae</taxon>
        <taxon>Trifolium</taxon>
    </lineage>
</organism>